<dbReference type="InterPro" id="IPR029052">
    <property type="entry name" value="Metallo-depent_PP-like"/>
</dbReference>
<dbReference type="SUPFAM" id="SSF56300">
    <property type="entry name" value="Metallo-dependent phosphatases"/>
    <property type="match status" value="1"/>
</dbReference>
<dbReference type="PANTHER" id="PTHR42850">
    <property type="entry name" value="METALLOPHOSPHOESTERASE"/>
    <property type="match status" value="1"/>
</dbReference>
<dbReference type="GO" id="GO:0005737">
    <property type="term" value="C:cytoplasm"/>
    <property type="evidence" value="ECO:0007669"/>
    <property type="project" value="TreeGrafter"/>
</dbReference>
<protein>
    <recommendedName>
        <fullName evidence="1">Calcineurin-like phosphoesterase domain-containing protein</fullName>
    </recommendedName>
</protein>
<dbReference type="AlphaFoldDB" id="A0A147K8Y2"/>
<name>A0A147K8Y2_9BACI</name>
<evidence type="ECO:0000313" key="3">
    <source>
        <dbReference type="Proteomes" id="UP000074108"/>
    </source>
</evidence>
<dbReference type="STRING" id="1150625.Q75_06885"/>
<dbReference type="PANTHER" id="PTHR42850:SF2">
    <property type="entry name" value="BLL5683 PROTEIN"/>
    <property type="match status" value="1"/>
</dbReference>
<dbReference type="GO" id="GO:0016791">
    <property type="term" value="F:phosphatase activity"/>
    <property type="evidence" value="ECO:0007669"/>
    <property type="project" value="TreeGrafter"/>
</dbReference>
<reference evidence="2 3" key="1">
    <citation type="journal article" date="2016" name="Front. Microbiol.">
        <title>Microevolution Analysis of Bacillus coahuilensis Unveils Differences in Phosphorus Acquisition Strategies and Their Regulation.</title>
        <authorList>
            <person name="Gomez-Lunar Z."/>
            <person name="Hernandez-Gonzalez I."/>
            <person name="Rodriguez-Torres M.D."/>
            <person name="Souza V."/>
            <person name="Olmedo-Alvarez G."/>
        </authorList>
    </citation>
    <scope>NUCLEOTIDE SEQUENCE [LARGE SCALE GENOMIC DNA]</scope>
    <source>
        <strain evidence="3">p1.1.43</strain>
    </source>
</reference>
<dbReference type="Gene3D" id="3.60.21.10">
    <property type="match status" value="1"/>
</dbReference>
<gene>
    <name evidence="2" type="ORF">Q75_06885</name>
</gene>
<organism evidence="2 3">
    <name type="scientific">Bacillus coahuilensis p1.1.43</name>
    <dbReference type="NCBI Taxonomy" id="1150625"/>
    <lineage>
        <taxon>Bacteria</taxon>
        <taxon>Bacillati</taxon>
        <taxon>Bacillota</taxon>
        <taxon>Bacilli</taxon>
        <taxon>Bacillales</taxon>
        <taxon>Bacillaceae</taxon>
        <taxon>Bacillus</taxon>
    </lineage>
</organism>
<sequence length="196" mass="22973">MNYTKIAFITDIHGNPYALESVLNKIDQLNVDQIFCGGDQVAIGPFSNEVMEILTSREDVQCVHGNHDLCVLAIFHNQPYPRSHAHAYSHHEWIARNLDPKWIPFMNSWKREIQIKVGGKPTLVTHYGYVKELLHAPIDREPYKNIVEPSKENMVELYKEKNRRHPIIWSSSSSTLFSSEWYLLYKSWSFRMSQQR</sequence>
<dbReference type="InterPro" id="IPR050126">
    <property type="entry name" value="Ap4A_hydrolase"/>
</dbReference>
<feature type="domain" description="Calcineurin-like phosphoesterase" evidence="1">
    <location>
        <begin position="5"/>
        <end position="145"/>
    </location>
</feature>
<comment type="caution">
    <text evidence="2">The sequence shown here is derived from an EMBL/GenBank/DDBJ whole genome shotgun (WGS) entry which is preliminary data.</text>
</comment>
<evidence type="ECO:0000313" key="2">
    <source>
        <dbReference type="EMBL" id="KUP06806.1"/>
    </source>
</evidence>
<dbReference type="Proteomes" id="UP000074108">
    <property type="component" value="Unassembled WGS sequence"/>
</dbReference>
<evidence type="ECO:0000259" key="1">
    <source>
        <dbReference type="Pfam" id="PF00149"/>
    </source>
</evidence>
<dbReference type="CDD" id="cd00838">
    <property type="entry name" value="MPP_superfamily"/>
    <property type="match status" value="1"/>
</dbReference>
<dbReference type="EMBL" id="LDYG01000026">
    <property type="protein sequence ID" value="KUP06806.1"/>
    <property type="molecule type" value="Genomic_DNA"/>
</dbReference>
<proteinExistence type="predicted"/>
<dbReference type="PATRIC" id="fig|1150625.3.peg.1444"/>
<dbReference type="InterPro" id="IPR004843">
    <property type="entry name" value="Calcineurin-like_PHP"/>
</dbReference>
<accession>A0A147K8Y2</accession>
<keyword evidence="3" id="KW-1185">Reference proteome</keyword>
<dbReference type="RefSeq" id="WP_059350861.1">
    <property type="nucleotide sequence ID" value="NZ_LDYG01000026.1"/>
</dbReference>
<dbReference type="Pfam" id="PF00149">
    <property type="entry name" value="Metallophos"/>
    <property type="match status" value="1"/>
</dbReference>